<name>A0A8J3BGG3_9ACTN</name>
<evidence type="ECO:0000313" key="3">
    <source>
        <dbReference type="Proteomes" id="UP000649739"/>
    </source>
</evidence>
<dbReference type="Proteomes" id="UP000649739">
    <property type="component" value="Unassembled WGS sequence"/>
</dbReference>
<sequence length="119" mass="12798">MGGVRIGHILSAESFSPSKASERHRRTGVTGVDNSGSPGMSDRTGTKRHYRQGESVLRALTSEDPEAVELRQNSPFAGVLSPDQRQRVPTSFGRADAAPGLDRAVPARRHRLPLIGSGR</sequence>
<keyword evidence="3" id="KW-1185">Reference proteome</keyword>
<proteinExistence type="predicted"/>
<reference evidence="2" key="2">
    <citation type="submission" date="2020-09" db="EMBL/GenBank/DDBJ databases">
        <authorList>
            <person name="Sun Q."/>
            <person name="Ohkuma M."/>
        </authorList>
    </citation>
    <scope>NUCLEOTIDE SEQUENCE</scope>
    <source>
        <strain evidence="2">JCM 3090</strain>
    </source>
</reference>
<dbReference type="EMBL" id="BMQB01000010">
    <property type="protein sequence ID" value="GGK05933.1"/>
    <property type="molecule type" value="Genomic_DNA"/>
</dbReference>
<accession>A0A8J3BGG3</accession>
<protein>
    <submittedName>
        <fullName evidence="2">Uncharacterized protein</fullName>
    </submittedName>
</protein>
<feature type="region of interest" description="Disordered" evidence="1">
    <location>
        <begin position="1"/>
        <end position="49"/>
    </location>
</feature>
<dbReference type="AlphaFoldDB" id="A0A8J3BGG3"/>
<evidence type="ECO:0000256" key="1">
    <source>
        <dbReference type="SAM" id="MobiDB-lite"/>
    </source>
</evidence>
<feature type="region of interest" description="Disordered" evidence="1">
    <location>
        <begin position="72"/>
        <end position="119"/>
    </location>
</feature>
<gene>
    <name evidence="2" type="ORF">GCM10010123_39870</name>
</gene>
<reference evidence="2" key="1">
    <citation type="journal article" date="2014" name="Int. J. Syst. Evol. Microbiol.">
        <title>Complete genome sequence of Corynebacterium casei LMG S-19264T (=DSM 44701T), isolated from a smear-ripened cheese.</title>
        <authorList>
            <consortium name="US DOE Joint Genome Institute (JGI-PGF)"/>
            <person name="Walter F."/>
            <person name="Albersmeier A."/>
            <person name="Kalinowski J."/>
            <person name="Ruckert C."/>
        </authorList>
    </citation>
    <scope>NUCLEOTIDE SEQUENCE</scope>
    <source>
        <strain evidence="2">JCM 3090</strain>
    </source>
</reference>
<evidence type="ECO:0000313" key="2">
    <source>
        <dbReference type="EMBL" id="GGK05933.1"/>
    </source>
</evidence>
<comment type="caution">
    <text evidence="2">The sequence shown here is derived from an EMBL/GenBank/DDBJ whole genome shotgun (WGS) entry which is preliminary data.</text>
</comment>
<organism evidence="2 3">
    <name type="scientific">Pilimelia anulata</name>
    <dbReference type="NCBI Taxonomy" id="53371"/>
    <lineage>
        <taxon>Bacteria</taxon>
        <taxon>Bacillati</taxon>
        <taxon>Actinomycetota</taxon>
        <taxon>Actinomycetes</taxon>
        <taxon>Micromonosporales</taxon>
        <taxon>Micromonosporaceae</taxon>
        <taxon>Pilimelia</taxon>
    </lineage>
</organism>